<gene>
    <name evidence="2" type="ORF">THRCLA_05527</name>
</gene>
<feature type="compositionally biased region" description="Polar residues" evidence="1">
    <location>
        <begin position="445"/>
        <end position="454"/>
    </location>
</feature>
<sequence>MTQAVDLNPLEIRPDQDPIDLLTCLWVKPSKGKAVELQIPDTIVIDHGQFQQWYFTSKYGEILRRRRDKLTKERVFQFFQERLTAGIAAVFVHAVPTEKENVLYIEHLTLPALESLMYRISTIQSGMLQAFIPPKSRYNSMIQTIYAYEGCHFQVTKATNLHMIINNVVPLSERSGTFEGTSVYTSQKSITNPTLVAQFKHINEQIIQHTNNAIGLLTTRITLYFKVGADDRIYFLYPSTVVYQNVDGATPCSLTIHPGVLVTLTPSPEVGQRRRKCPSCLRLDESGDCVKFLVTYKSIVAAHIANTSNDDNLHHRIPPIIRGANSSLSFEKYQKSLKTASFQYKTIEVCEDCCRSINSTSQLHEKDVPKTPKKKCVRLSIVDRVMQLRGPKNDNKTLNQSNITPVVPSTTCCILQTTRPASAVILSKRKPLVGLPIPPTKPKDQSSGPTISIKTKQRPVSAAATTLRQTQFPFIQKPIVSIQESLEKLRNKVMSVSYDQVPSIQSLLSEHDLTTYHNILHINYLSTLCDTLQVPMLPEEWKAIAMYCEPHTDSSLVDLDVLDELICRPRAPQPPKPRPQSSKCIEKPPDYNALRDMGYFSGRRLISNQITKEEPQPTPVAPVVPNELTDEERLWLDSILTH</sequence>
<comment type="caution">
    <text evidence="2">The sequence shown here is derived from an EMBL/GenBank/DDBJ whole genome shotgun (WGS) entry which is preliminary data.</text>
</comment>
<accession>A0A1V9ZVQ1</accession>
<dbReference type="EMBL" id="JNBS01001256">
    <property type="protein sequence ID" value="OQS02074.1"/>
    <property type="molecule type" value="Genomic_DNA"/>
</dbReference>
<protein>
    <submittedName>
        <fullName evidence="2">Uncharacterized protein</fullName>
    </submittedName>
</protein>
<keyword evidence="3" id="KW-1185">Reference proteome</keyword>
<evidence type="ECO:0000256" key="1">
    <source>
        <dbReference type="SAM" id="MobiDB-lite"/>
    </source>
</evidence>
<dbReference type="OrthoDB" id="298589at2759"/>
<name>A0A1V9ZVQ1_9STRA</name>
<evidence type="ECO:0000313" key="2">
    <source>
        <dbReference type="EMBL" id="OQS02074.1"/>
    </source>
</evidence>
<organism evidence="2 3">
    <name type="scientific">Thraustotheca clavata</name>
    <dbReference type="NCBI Taxonomy" id="74557"/>
    <lineage>
        <taxon>Eukaryota</taxon>
        <taxon>Sar</taxon>
        <taxon>Stramenopiles</taxon>
        <taxon>Oomycota</taxon>
        <taxon>Saprolegniomycetes</taxon>
        <taxon>Saprolegniales</taxon>
        <taxon>Achlyaceae</taxon>
        <taxon>Thraustotheca</taxon>
    </lineage>
</organism>
<reference evidence="2 3" key="1">
    <citation type="journal article" date="2014" name="Genome Biol. Evol.">
        <title>The secreted proteins of Achlya hypogyna and Thraustotheca clavata identify the ancestral oomycete secretome and reveal gene acquisitions by horizontal gene transfer.</title>
        <authorList>
            <person name="Misner I."/>
            <person name="Blouin N."/>
            <person name="Leonard G."/>
            <person name="Richards T.A."/>
            <person name="Lane C.E."/>
        </authorList>
    </citation>
    <scope>NUCLEOTIDE SEQUENCE [LARGE SCALE GENOMIC DNA]</scope>
    <source>
        <strain evidence="2 3">ATCC 34112</strain>
    </source>
</reference>
<dbReference type="AlphaFoldDB" id="A0A1V9ZVQ1"/>
<feature type="region of interest" description="Disordered" evidence="1">
    <location>
        <begin position="435"/>
        <end position="459"/>
    </location>
</feature>
<dbReference type="Proteomes" id="UP000243217">
    <property type="component" value="Unassembled WGS sequence"/>
</dbReference>
<evidence type="ECO:0000313" key="3">
    <source>
        <dbReference type="Proteomes" id="UP000243217"/>
    </source>
</evidence>
<proteinExistence type="predicted"/>